<organism evidence="2 3">
    <name type="scientific">Clostridium disporicum</name>
    <dbReference type="NCBI Taxonomy" id="84024"/>
    <lineage>
        <taxon>Bacteria</taxon>
        <taxon>Bacillati</taxon>
        <taxon>Bacillota</taxon>
        <taxon>Clostridia</taxon>
        <taxon>Eubacteriales</taxon>
        <taxon>Clostridiaceae</taxon>
        <taxon>Clostridium</taxon>
    </lineage>
</organism>
<dbReference type="Gene3D" id="3.40.190.10">
    <property type="entry name" value="Periplasmic binding protein-like II"/>
    <property type="match status" value="1"/>
</dbReference>
<dbReference type="OrthoDB" id="9763054at2"/>
<dbReference type="EMBL" id="CYZX01000004">
    <property type="protein sequence ID" value="CUO03775.1"/>
    <property type="molecule type" value="Genomic_DNA"/>
</dbReference>
<dbReference type="InterPro" id="IPR050490">
    <property type="entry name" value="Bact_solute-bd_prot1"/>
</dbReference>
<dbReference type="PROSITE" id="PS51257">
    <property type="entry name" value="PROKAR_LIPOPROTEIN"/>
    <property type="match status" value="1"/>
</dbReference>
<dbReference type="AlphaFoldDB" id="A0A174BVV9"/>
<gene>
    <name evidence="2" type="ORF">ERS852471_00860</name>
</gene>
<keyword evidence="1" id="KW-0732">Signal</keyword>
<dbReference type="Proteomes" id="UP000095594">
    <property type="component" value="Unassembled WGS sequence"/>
</dbReference>
<proteinExistence type="predicted"/>
<dbReference type="PANTHER" id="PTHR43649">
    <property type="entry name" value="ARABINOSE-BINDING PROTEIN-RELATED"/>
    <property type="match status" value="1"/>
</dbReference>
<feature type="signal peptide" evidence="1">
    <location>
        <begin position="1"/>
        <end position="19"/>
    </location>
</feature>
<accession>A0A174BVV9</accession>
<dbReference type="Pfam" id="PF13416">
    <property type="entry name" value="SBP_bac_8"/>
    <property type="match status" value="1"/>
</dbReference>
<evidence type="ECO:0000256" key="1">
    <source>
        <dbReference type="SAM" id="SignalP"/>
    </source>
</evidence>
<dbReference type="SUPFAM" id="SSF53850">
    <property type="entry name" value="Periplasmic binding protein-like II"/>
    <property type="match status" value="1"/>
</dbReference>
<evidence type="ECO:0000313" key="2">
    <source>
        <dbReference type="EMBL" id="CUO03775.1"/>
    </source>
</evidence>
<evidence type="ECO:0000313" key="3">
    <source>
        <dbReference type="Proteomes" id="UP000095594"/>
    </source>
</evidence>
<feature type="chain" id="PRO_5038660661" evidence="1">
    <location>
        <begin position="20"/>
        <end position="464"/>
    </location>
</feature>
<dbReference type="RefSeq" id="WP_055264310.1">
    <property type="nucleotide sequence ID" value="NZ_CABIXQ010000004.1"/>
</dbReference>
<protein>
    <submittedName>
        <fullName evidence="2">Extracellular solute-binding protein</fullName>
    </submittedName>
</protein>
<dbReference type="InterPro" id="IPR006059">
    <property type="entry name" value="SBP"/>
</dbReference>
<sequence length="464" mass="51625">MKIKKLLAMTIATAVIASAFVGCGSSTTEKTEGDSTTKTEDSENTDKSATEIYFLNFKPEIAEVYDKIVADYESETGVKVKVQTAASGTYEQTLKSEMAKSDAPTIFQLNGPVGYQSWKDYCADLKDTELYSHLLDKTMAITSEEGVYGIPYAVEGYGIIYNDAIMQKYFALDGAKVKSMDEINNFNKLKEVADDMQSKKDELGIKGVFASTSMSSGNAWRWETHLANLPFYYEFKDNTTAGTVLETGLEANTVEFKYADNYKNIYDLYTTDSTTEKGLLSAKTVDDSMAEFALGQCAMVQNGNWAWSQINGVDGNTVKEEDIKFLPIYTGVSGEENQGICVGTENYFAINSKVSEEKQKASAEFINWLFTSDTGKKYVSNDLGFIAPFDSFEESEKPSDPLSKEVLRWMEDSNISSVPWIFQSFPSQNFKDTFAASLLEYVQGSKEWSDVVTTVKDTWAAEKQ</sequence>
<name>A0A174BVV9_9CLOT</name>
<reference evidence="2 3" key="1">
    <citation type="submission" date="2015-09" db="EMBL/GenBank/DDBJ databases">
        <authorList>
            <consortium name="Pathogen Informatics"/>
        </authorList>
    </citation>
    <scope>NUCLEOTIDE SEQUENCE [LARGE SCALE GENOMIC DNA]</scope>
    <source>
        <strain evidence="2 3">2789STDY5834856</strain>
    </source>
</reference>